<evidence type="ECO:0000313" key="2">
    <source>
        <dbReference type="EMBL" id="TDK42832.1"/>
    </source>
</evidence>
<comment type="caution">
    <text evidence="2">The sequence shown here is derived from an EMBL/GenBank/DDBJ whole genome shotgun (WGS) entry which is preliminary data.</text>
</comment>
<dbReference type="Pfam" id="PF03544">
    <property type="entry name" value="TonB_C"/>
    <property type="match status" value="1"/>
</dbReference>
<reference evidence="2 3" key="1">
    <citation type="submission" date="2019-03" db="EMBL/GenBank/DDBJ databases">
        <title>Algoriphagus aquimaris sp. nov., isolated form marine sediment in Pohang, Korea.</title>
        <authorList>
            <person name="Kim J."/>
            <person name="Yoon S.-H."/>
            <person name="Lee S.-S."/>
        </authorList>
    </citation>
    <scope>NUCLEOTIDE SEQUENCE [LARGE SCALE GENOMIC DNA]</scope>
    <source>
        <strain evidence="2 3">F21</strain>
    </source>
</reference>
<dbReference type="InterPro" id="IPR011990">
    <property type="entry name" value="TPR-like_helical_dom_sf"/>
</dbReference>
<name>A0A4R5UUJ1_9BACT</name>
<keyword evidence="3" id="KW-1185">Reference proteome</keyword>
<dbReference type="Gene3D" id="1.25.40.10">
    <property type="entry name" value="Tetratricopeptide repeat domain"/>
    <property type="match status" value="1"/>
</dbReference>
<dbReference type="Gene3D" id="3.30.1150.10">
    <property type="match status" value="1"/>
</dbReference>
<feature type="domain" description="TonB C-terminal" evidence="1">
    <location>
        <begin position="34"/>
        <end position="104"/>
    </location>
</feature>
<gene>
    <name evidence="2" type="ORF">E1898_15490</name>
</gene>
<dbReference type="EMBL" id="SMUW01000036">
    <property type="protein sequence ID" value="TDK42832.1"/>
    <property type="molecule type" value="Genomic_DNA"/>
</dbReference>
<dbReference type="RefSeq" id="WP_133391556.1">
    <property type="nucleotide sequence ID" value="NZ_SMUW01000036.1"/>
</dbReference>
<dbReference type="AlphaFoldDB" id="A0A4R5UUJ1"/>
<dbReference type="SUPFAM" id="SSF48452">
    <property type="entry name" value="TPR-like"/>
    <property type="match status" value="1"/>
</dbReference>
<dbReference type="InterPro" id="IPR037682">
    <property type="entry name" value="TonB_C"/>
</dbReference>
<organism evidence="2 3">
    <name type="scientific">Algoriphagus formosus</name>
    <dbReference type="NCBI Taxonomy" id="2007308"/>
    <lineage>
        <taxon>Bacteria</taxon>
        <taxon>Pseudomonadati</taxon>
        <taxon>Bacteroidota</taxon>
        <taxon>Cytophagia</taxon>
        <taxon>Cytophagales</taxon>
        <taxon>Cyclobacteriaceae</taxon>
        <taxon>Algoriphagus</taxon>
    </lineage>
</organism>
<dbReference type="GO" id="GO:0055085">
    <property type="term" value="P:transmembrane transport"/>
    <property type="evidence" value="ECO:0007669"/>
    <property type="project" value="InterPro"/>
</dbReference>
<dbReference type="SUPFAM" id="SSF74653">
    <property type="entry name" value="TolA/TonB C-terminal domain"/>
    <property type="match status" value="1"/>
</dbReference>
<sequence length="197" mass="23119">MANYPFLILSFWMLFALNYFPIKAQTFKEIIGENLKYPLEARKQNVEGIVAVSLKIDANGNLEFYEIVDSPSPILKKEVSRIFDIIMESWKSEFLEGKPFSNQYLALFEFIYNPNYQSIEDLKKIYKAKIQKNNNDEALETLNMGVKMYPYSESLLADRAKLLMDLGYTEESQKDYLRARRLQRQLFFHIVVTGYTS</sequence>
<accession>A0A4R5UUJ1</accession>
<dbReference type="Proteomes" id="UP000295438">
    <property type="component" value="Unassembled WGS sequence"/>
</dbReference>
<protein>
    <recommendedName>
        <fullName evidence="1">TonB C-terminal domain-containing protein</fullName>
    </recommendedName>
</protein>
<proteinExistence type="predicted"/>
<evidence type="ECO:0000259" key="1">
    <source>
        <dbReference type="Pfam" id="PF03544"/>
    </source>
</evidence>
<evidence type="ECO:0000313" key="3">
    <source>
        <dbReference type="Proteomes" id="UP000295438"/>
    </source>
</evidence>